<evidence type="ECO:0000259" key="10">
    <source>
        <dbReference type="PROSITE" id="PS50815"/>
    </source>
</evidence>
<keyword evidence="8" id="KW-0469">Meiosis</keyword>
<feature type="compositionally biased region" description="Polar residues" evidence="9">
    <location>
        <begin position="600"/>
        <end position="614"/>
    </location>
</feature>
<dbReference type="OrthoDB" id="1928087at2759"/>
<sequence length="630" mass="69965">MAVATKMRSQEKTGNWNAIFPTDQVTEQLSTLFVKKLLAVAVSNITYLRMIFPEHAFGDRCLEDLNLKILRDDSACPGACQVIKWVKGCFDALDKKYLRCLIIGIYEDPTDPETVIESYTFKFAYNNQGVTIYRNEKQLASAYSAAETKKATMQLLRTIVVLTQSLKALPDDVMMTMKLLYYDDVTPSDYQPPGFKPADLEGFLYNCEPMNIKVGDVSTQWHTVKLRIKTDSSQFEVRDEPGLPAGTELAETEDGNSMQGGAAISTAGLDGEDTEDPMDVETQGKPAESAKPTKQKSSSPKQRLTPKECKDVPNQAPHKTPESASRPSGSQQDQEEEDMGVRCPCGCNEDDGLMILCAICDFWQHGVCFKVIREEDAPERHICDVCADTAVPDKYPTDLYLASLSPVKVQATCLWRRALLACTEAPRLLIPSFARRLGVEMNVAHGLVNRLEKEGFVKNAARGKRLGKTVDKEMVTTEGFSKYFSHTEPVKNTDSQTQSGPTKVPEKDETPVRAKATGDHEVDAIVSQASHLQLSPTAASGDKPANRKLQLSPEPSRRSSKRDRKSRDTSHDSMDISSPKTRGRKRVFSQANKDEEFEISCSQDTESTQTQATRSSKRRKASVTERAIMV</sequence>
<feature type="compositionally biased region" description="Acidic residues" evidence="9">
    <location>
        <begin position="270"/>
        <end position="279"/>
    </location>
</feature>
<feature type="compositionally biased region" description="Low complexity" evidence="9">
    <location>
        <begin position="289"/>
        <end position="302"/>
    </location>
</feature>
<dbReference type="RefSeq" id="XP_035662584.1">
    <property type="nucleotide sequence ID" value="XM_035806691.1"/>
</dbReference>
<accession>A0A9J7HNC6</accession>
<evidence type="ECO:0000313" key="11">
    <source>
        <dbReference type="Proteomes" id="UP000001554"/>
    </source>
</evidence>
<dbReference type="OMA" id="CAICKYW"/>
<name>A0A9J7HNC6_BRAFL</name>
<feature type="compositionally biased region" description="Basic and acidic residues" evidence="9">
    <location>
        <begin position="565"/>
        <end position="574"/>
    </location>
</feature>
<reference evidence="12 13" key="2">
    <citation type="submission" date="2025-04" db="UniProtKB">
        <authorList>
            <consortium name="RefSeq"/>
        </authorList>
    </citation>
    <scope>IDENTIFICATION</scope>
    <source>
        <strain evidence="12 13">S238N-H82</strain>
        <tissue evidence="12 13">Testes</tissue>
    </source>
</reference>
<evidence type="ECO:0000256" key="1">
    <source>
        <dbReference type="ARBA" id="ARBA00004123"/>
    </source>
</evidence>
<dbReference type="KEGG" id="bfo:118406576"/>
<dbReference type="SMART" id="SM00249">
    <property type="entry name" value="PHD"/>
    <property type="match status" value="1"/>
</dbReference>
<keyword evidence="7" id="KW-0539">Nucleus</keyword>
<dbReference type="InterPro" id="IPR013083">
    <property type="entry name" value="Znf_RING/FYVE/PHD"/>
</dbReference>
<evidence type="ECO:0000256" key="9">
    <source>
        <dbReference type="SAM" id="MobiDB-lite"/>
    </source>
</evidence>
<evidence type="ECO:0000256" key="5">
    <source>
        <dbReference type="ARBA" id="ARBA00022771"/>
    </source>
</evidence>
<dbReference type="GeneID" id="118406576"/>
<dbReference type="SUPFAM" id="SSF56019">
    <property type="entry name" value="The spindle assembly checkpoint protein mad2"/>
    <property type="match status" value="1"/>
</dbReference>
<dbReference type="InterPro" id="IPR051294">
    <property type="entry name" value="HORMA_MeioticProgression"/>
</dbReference>
<keyword evidence="4" id="KW-0479">Metal-binding</keyword>
<dbReference type="RefSeq" id="XP_035662583.1">
    <property type="nucleotide sequence ID" value="XM_035806690.1"/>
</dbReference>
<keyword evidence="11" id="KW-1185">Reference proteome</keyword>
<evidence type="ECO:0000256" key="4">
    <source>
        <dbReference type="ARBA" id="ARBA00022723"/>
    </source>
</evidence>
<evidence type="ECO:0000256" key="3">
    <source>
        <dbReference type="ARBA" id="ARBA00022454"/>
    </source>
</evidence>
<feature type="compositionally biased region" description="Polar residues" evidence="9">
    <location>
        <begin position="490"/>
        <end position="501"/>
    </location>
</feature>
<organism evidence="11 12">
    <name type="scientific">Branchiostoma floridae</name>
    <name type="common">Florida lancelet</name>
    <name type="synonym">Amphioxus</name>
    <dbReference type="NCBI Taxonomy" id="7739"/>
    <lineage>
        <taxon>Eukaryota</taxon>
        <taxon>Metazoa</taxon>
        <taxon>Chordata</taxon>
        <taxon>Cephalochordata</taxon>
        <taxon>Leptocardii</taxon>
        <taxon>Amphioxiformes</taxon>
        <taxon>Branchiostomatidae</taxon>
        <taxon>Branchiostoma</taxon>
    </lineage>
</organism>
<dbReference type="PANTHER" id="PTHR48225:SF7">
    <property type="entry name" value="MEIOSIS-SPECIFIC PROTEIN HOP1"/>
    <property type="match status" value="1"/>
</dbReference>
<dbReference type="GO" id="GO:0051321">
    <property type="term" value="P:meiotic cell cycle"/>
    <property type="evidence" value="ECO:0007669"/>
    <property type="project" value="UniProtKB-KW"/>
</dbReference>
<dbReference type="AlphaFoldDB" id="A0A9J7HNC6"/>
<dbReference type="InterPro" id="IPR011011">
    <property type="entry name" value="Znf_FYVE_PHD"/>
</dbReference>
<dbReference type="InterPro" id="IPR003511">
    <property type="entry name" value="HORMA_dom"/>
</dbReference>
<evidence type="ECO:0000256" key="7">
    <source>
        <dbReference type="ARBA" id="ARBA00023242"/>
    </source>
</evidence>
<reference evidence="11" key="1">
    <citation type="journal article" date="2020" name="Nat. Ecol. Evol.">
        <title>Deeply conserved synteny resolves early events in vertebrate evolution.</title>
        <authorList>
            <person name="Simakov O."/>
            <person name="Marletaz F."/>
            <person name="Yue J.X."/>
            <person name="O'Connell B."/>
            <person name="Jenkins J."/>
            <person name="Brandt A."/>
            <person name="Calef R."/>
            <person name="Tung C.H."/>
            <person name="Huang T.K."/>
            <person name="Schmutz J."/>
            <person name="Satoh N."/>
            <person name="Yu J.K."/>
            <person name="Putnam N.H."/>
            <person name="Green R.E."/>
            <person name="Rokhsar D.S."/>
        </authorList>
    </citation>
    <scope>NUCLEOTIDE SEQUENCE [LARGE SCALE GENOMIC DNA]</scope>
    <source>
        <strain evidence="11">S238N-H82</strain>
    </source>
</reference>
<keyword evidence="3" id="KW-0158">Chromosome</keyword>
<evidence type="ECO:0000256" key="6">
    <source>
        <dbReference type="ARBA" id="ARBA00022833"/>
    </source>
</evidence>
<dbReference type="Pfam" id="PF02301">
    <property type="entry name" value="HORMA"/>
    <property type="match status" value="1"/>
</dbReference>
<feature type="region of interest" description="Disordered" evidence="9">
    <location>
        <begin position="486"/>
        <end position="517"/>
    </location>
</feature>
<proteinExistence type="predicted"/>
<feature type="domain" description="HORMA" evidence="10">
    <location>
        <begin position="28"/>
        <end position="228"/>
    </location>
</feature>
<dbReference type="PANTHER" id="PTHR48225">
    <property type="entry name" value="HORMA DOMAIN-CONTAINING PROTEIN 1"/>
    <property type="match status" value="1"/>
</dbReference>
<dbReference type="Pfam" id="PF20826">
    <property type="entry name" value="PHD_5"/>
    <property type="match status" value="1"/>
</dbReference>
<keyword evidence="6" id="KW-0862">Zinc</keyword>
<dbReference type="GO" id="GO:0005694">
    <property type="term" value="C:chromosome"/>
    <property type="evidence" value="ECO:0007669"/>
    <property type="project" value="UniProtKB-SubCell"/>
</dbReference>
<dbReference type="GO" id="GO:0008270">
    <property type="term" value="F:zinc ion binding"/>
    <property type="evidence" value="ECO:0007669"/>
    <property type="project" value="UniProtKB-KW"/>
</dbReference>
<gene>
    <name evidence="12 13" type="primary">LOC118406576</name>
</gene>
<dbReference type="InterPro" id="IPR001965">
    <property type="entry name" value="Znf_PHD"/>
</dbReference>
<evidence type="ECO:0000256" key="8">
    <source>
        <dbReference type="ARBA" id="ARBA00023254"/>
    </source>
</evidence>
<dbReference type="InterPro" id="IPR036570">
    <property type="entry name" value="HORMA_dom_sf"/>
</dbReference>
<feature type="region of interest" description="Disordered" evidence="9">
    <location>
        <begin position="534"/>
        <end position="630"/>
    </location>
</feature>
<evidence type="ECO:0000313" key="13">
    <source>
        <dbReference type="RefSeq" id="XP_035662584.1"/>
    </source>
</evidence>
<evidence type="ECO:0000313" key="12">
    <source>
        <dbReference type="RefSeq" id="XP_035662583.1"/>
    </source>
</evidence>
<feature type="compositionally biased region" description="Polar residues" evidence="9">
    <location>
        <begin position="322"/>
        <end position="332"/>
    </location>
</feature>
<dbReference type="Gene3D" id="3.30.40.10">
    <property type="entry name" value="Zinc/RING finger domain, C3HC4 (zinc finger)"/>
    <property type="match status" value="1"/>
</dbReference>
<dbReference type="SUPFAM" id="SSF57903">
    <property type="entry name" value="FYVE/PHD zinc finger"/>
    <property type="match status" value="1"/>
</dbReference>
<dbReference type="Gene3D" id="3.30.900.10">
    <property type="entry name" value="HORMA domain"/>
    <property type="match status" value="1"/>
</dbReference>
<keyword evidence="5" id="KW-0863">Zinc-finger</keyword>
<comment type="subcellular location">
    <subcellularLocation>
        <location evidence="2">Chromosome</location>
    </subcellularLocation>
    <subcellularLocation>
        <location evidence="1">Nucleus</location>
    </subcellularLocation>
</comment>
<feature type="region of interest" description="Disordered" evidence="9">
    <location>
        <begin position="233"/>
        <end position="336"/>
    </location>
</feature>
<dbReference type="Proteomes" id="UP000001554">
    <property type="component" value="Chromosome 19"/>
</dbReference>
<feature type="compositionally biased region" description="Basic and acidic residues" evidence="9">
    <location>
        <begin position="504"/>
        <end position="517"/>
    </location>
</feature>
<dbReference type="PROSITE" id="PS50815">
    <property type="entry name" value="HORMA"/>
    <property type="match status" value="1"/>
</dbReference>
<evidence type="ECO:0000256" key="2">
    <source>
        <dbReference type="ARBA" id="ARBA00004286"/>
    </source>
</evidence>
<dbReference type="GO" id="GO:0005634">
    <property type="term" value="C:nucleus"/>
    <property type="evidence" value="ECO:0007669"/>
    <property type="project" value="UniProtKB-SubCell"/>
</dbReference>
<protein>
    <submittedName>
        <fullName evidence="12 13">Uncharacterized protein LOC118406576</fullName>
    </submittedName>
</protein>